<keyword evidence="3" id="KW-0536">Nodulation</keyword>
<evidence type="ECO:0000313" key="7">
    <source>
        <dbReference type="EMBL" id="MET3730741.1"/>
    </source>
</evidence>
<reference evidence="7 8" key="1">
    <citation type="submission" date="2024-06" db="EMBL/GenBank/DDBJ databases">
        <title>Genomic Encyclopedia of Type Strains, Phase IV (KMG-IV): sequencing the most valuable type-strain genomes for metagenomic binning, comparative biology and taxonomic classification.</title>
        <authorList>
            <person name="Goeker M."/>
        </authorList>
    </citation>
    <scope>NUCLEOTIDE SEQUENCE [LARGE SCALE GENOMIC DNA]</scope>
    <source>
        <strain evidence="7 8">DSM 29388</strain>
    </source>
</reference>
<dbReference type="GO" id="GO:0005524">
    <property type="term" value="F:ATP binding"/>
    <property type="evidence" value="ECO:0007669"/>
    <property type="project" value="UniProtKB-KW"/>
</dbReference>
<dbReference type="InterPro" id="IPR027417">
    <property type="entry name" value="P-loop_NTPase"/>
</dbReference>
<comment type="caution">
    <text evidence="7">The sequence shown here is derived from an EMBL/GenBank/DDBJ whole genome shotgun (WGS) entry which is preliminary data.</text>
</comment>
<dbReference type="RefSeq" id="WP_354506126.1">
    <property type="nucleotide sequence ID" value="NZ_JBEPMO010000001.1"/>
</dbReference>
<evidence type="ECO:0000256" key="4">
    <source>
        <dbReference type="ARBA" id="ARBA00022741"/>
    </source>
</evidence>
<dbReference type="Pfam" id="PF00005">
    <property type="entry name" value="ABC_tran"/>
    <property type="match status" value="1"/>
</dbReference>
<dbReference type="SMART" id="SM00382">
    <property type="entry name" value="AAA"/>
    <property type="match status" value="1"/>
</dbReference>
<dbReference type="InterPro" id="IPR050763">
    <property type="entry name" value="ABC_transporter_ATP-binding"/>
</dbReference>
<gene>
    <name evidence="7" type="ORF">ABID46_000293</name>
</gene>
<evidence type="ECO:0000313" key="8">
    <source>
        <dbReference type="Proteomes" id="UP001549146"/>
    </source>
</evidence>
<dbReference type="PANTHER" id="PTHR42711:SF5">
    <property type="entry name" value="ABC TRANSPORTER ATP-BINDING PROTEIN NATA"/>
    <property type="match status" value="1"/>
</dbReference>
<protein>
    <submittedName>
        <fullName evidence="7">ABC-2 type transport system ATP-binding protein</fullName>
    </submittedName>
</protein>
<keyword evidence="4" id="KW-0547">Nucleotide-binding</keyword>
<feature type="domain" description="ABC transporter" evidence="6">
    <location>
        <begin position="87"/>
        <end position="320"/>
    </location>
</feature>
<organism evidence="7 8">
    <name type="scientific">Moheibacter stercoris</name>
    <dbReference type="NCBI Taxonomy" id="1628251"/>
    <lineage>
        <taxon>Bacteria</taxon>
        <taxon>Pseudomonadati</taxon>
        <taxon>Bacteroidota</taxon>
        <taxon>Flavobacteriia</taxon>
        <taxon>Flavobacteriales</taxon>
        <taxon>Weeksellaceae</taxon>
        <taxon>Moheibacter</taxon>
    </lineage>
</organism>
<keyword evidence="5 7" id="KW-0067">ATP-binding</keyword>
<evidence type="ECO:0000256" key="2">
    <source>
        <dbReference type="ARBA" id="ARBA00022448"/>
    </source>
</evidence>
<evidence type="ECO:0000256" key="1">
    <source>
        <dbReference type="ARBA" id="ARBA00005417"/>
    </source>
</evidence>
<evidence type="ECO:0000256" key="3">
    <source>
        <dbReference type="ARBA" id="ARBA00022458"/>
    </source>
</evidence>
<dbReference type="PANTHER" id="PTHR42711">
    <property type="entry name" value="ABC TRANSPORTER ATP-BINDING PROTEIN"/>
    <property type="match status" value="1"/>
</dbReference>
<proteinExistence type="inferred from homology"/>
<comment type="similarity">
    <text evidence="1">Belongs to the ABC transporter superfamily.</text>
</comment>
<dbReference type="PROSITE" id="PS50893">
    <property type="entry name" value="ABC_TRANSPORTER_2"/>
    <property type="match status" value="1"/>
</dbReference>
<dbReference type="EMBL" id="JBEPMO010000001">
    <property type="protein sequence ID" value="MET3730741.1"/>
    <property type="molecule type" value="Genomic_DNA"/>
</dbReference>
<evidence type="ECO:0000256" key="5">
    <source>
        <dbReference type="ARBA" id="ARBA00022840"/>
    </source>
</evidence>
<sequence length="385" mass="44064">MNLFNQRLAEVSDFYQNGDLNLGFRKLIDSALDTGNTEILKEVISYTDWRHQNPDDSTNDVAKAMNLLEKIRQVGPKNQPNSNRNIINAKNISKQYAKGNFKLGPLDVSIQPSKIVGLVGENGNGKTTLLRLLAGELKPDSGNIDYQFRENFNNHYDLRTKLVYIPQRIEVLRGGLLDNLQFTLTNHGVLGEDNYYMALTALARMGLWQYKELNWARLSSGYKMRFELTRTLLRQPEVLLLDEPLANLDVLAQQVILEDLKSLSESLYRPFGVVLSSQQLYEVEKISDKIIYLEKGKLVNDSSIKIDEASHQLILELESEISREILQEKLASFGLEKIHFNGGNYMLFFNPETSFNEVLKQFGESDIPLTYIRDISNSSRRFFIN</sequence>
<accession>A0ABV2LQP4</accession>
<dbReference type="InterPro" id="IPR003439">
    <property type="entry name" value="ABC_transporter-like_ATP-bd"/>
</dbReference>
<dbReference type="SUPFAM" id="SSF52540">
    <property type="entry name" value="P-loop containing nucleoside triphosphate hydrolases"/>
    <property type="match status" value="1"/>
</dbReference>
<keyword evidence="2" id="KW-0813">Transport</keyword>
<dbReference type="Proteomes" id="UP001549146">
    <property type="component" value="Unassembled WGS sequence"/>
</dbReference>
<keyword evidence="8" id="KW-1185">Reference proteome</keyword>
<evidence type="ECO:0000259" key="6">
    <source>
        <dbReference type="PROSITE" id="PS50893"/>
    </source>
</evidence>
<dbReference type="Gene3D" id="3.40.50.300">
    <property type="entry name" value="P-loop containing nucleotide triphosphate hydrolases"/>
    <property type="match status" value="1"/>
</dbReference>
<dbReference type="InterPro" id="IPR003593">
    <property type="entry name" value="AAA+_ATPase"/>
</dbReference>
<name>A0ABV2LQP4_9FLAO</name>